<name>A0A9P4NV06_9PEZI</name>
<dbReference type="SUPFAM" id="SSF47954">
    <property type="entry name" value="Cyclin-like"/>
    <property type="match status" value="2"/>
</dbReference>
<gene>
    <name evidence="6" type="ORF">EJ08DRAFT_608631</name>
</gene>
<evidence type="ECO:0000259" key="5">
    <source>
        <dbReference type="SMART" id="SM00385"/>
    </source>
</evidence>
<organism evidence="6 7">
    <name type="scientific">Tothia fuscella</name>
    <dbReference type="NCBI Taxonomy" id="1048955"/>
    <lineage>
        <taxon>Eukaryota</taxon>
        <taxon>Fungi</taxon>
        <taxon>Dikarya</taxon>
        <taxon>Ascomycota</taxon>
        <taxon>Pezizomycotina</taxon>
        <taxon>Dothideomycetes</taxon>
        <taxon>Pleosporomycetidae</taxon>
        <taxon>Venturiales</taxon>
        <taxon>Cylindrosympodiaceae</taxon>
        <taxon>Tothia</taxon>
    </lineage>
</organism>
<dbReference type="InterPro" id="IPR043198">
    <property type="entry name" value="Cyclin/Ssn8"/>
</dbReference>
<evidence type="ECO:0000313" key="7">
    <source>
        <dbReference type="Proteomes" id="UP000800235"/>
    </source>
</evidence>
<dbReference type="SMART" id="SM00385">
    <property type="entry name" value="CYCLIN"/>
    <property type="match status" value="1"/>
</dbReference>
<sequence>MPSQSYHTPSYSQSSQEKSRDPTDILAELELQWIFSQEELTRTPSIVDGMSIEEERSIRAKGANFISQVGIMLKLPQTTLATAGIFFNRFLMRRSLVASENYKALHHYQIAATSLFLATKVEEACRKIKELVIACCRVAQKNPHLLVDEQTKDFWRWRDTILLNEDVLLEVLCFDLTVESPYKLLYDIMRYYNIHHNRKLRDSAWSFVNDSNMTQLTLLFTTRTIACAAIYCGAKHADVALSDQNGKPWWEVQRVSLKDIRRACNYMADTYSDSSLGLKPAVEAIYVGLRSPLHGSESEHKTRLKRPQEMSPLIAEGSGSEKGVKRSRDGNDNGDLKLENGNGHSTPATLAPIQDDRAAKRAKTEEADAAPPLVANGTSKQEVKPGVAEEDAGSEEGEVEE</sequence>
<dbReference type="Pfam" id="PF00134">
    <property type="entry name" value="Cyclin_N"/>
    <property type="match status" value="1"/>
</dbReference>
<feature type="compositionally biased region" description="Basic and acidic residues" evidence="4">
    <location>
        <begin position="354"/>
        <end position="366"/>
    </location>
</feature>
<feature type="compositionally biased region" description="Polar residues" evidence="4">
    <location>
        <begin position="1"/>
        <end position="16"/>
    </location>
</feature>
<accession>A0A9P4NV06</accession>
<evidence type="ECO:0000313" key="6">
    <source>
        <dbReference type="EMBL" id="KAF2432790.1"/>
    </source>
</evidence>
<proteinExistence type="inferred from homology"/>
<feature type="domain" description="Cyclin-like" evidence="5">
    <location>
        <begin position="64"/>
        <end position="170"/>
    </location>
</feature>
<dbReference type="CDD" id="cd20545">
    <property type="entry name" value="CYCLIN_SpCG1C-like_rpt1"/>
    <property type="match status" value="1"/>
</dbReference>
<comment type="caution">
    <text evidence="6">The sequence shown here is derived from an EMBL/GenBank/DDBJ whole genome shotgun (WGS) entry which is preliminary data.</text>
</comment>
<dbReference type="Gene3D" id="1.10.472.10">
    <property type="entry name" value="Cyclin-like"/>
    <property type="match status" value="2"/>
</dbReference>
<comment type="similarity">
    <text evidence="1">Belongs to the cyclin family. Cyclin C subfamily.</text>
</comment>
<dbReference type="OrthoDB" id="25002at2759"/>
<reference evidence="6" key="1">
    <citation type="journal article" date="2020" name="Stud. Mycol.">
        <title>101 Dothideomycetes genomes: a test case for predicting lifestyles and emergence of pathogens.</title>
        <authorList>
            <person name="Haridas S."/>
            <person name="Albert R."/>
            <person name="Binder M."/>
            <person name="Bloem J."/>
            <person name="Labutti K."/>
            <person name="Salamov A."/>
            <person name="Andreopoulos B."/>
            <person name="Baker S."/>
            <person name="Barry K."/>
            <person name="Bills G."/>
            <person name="Bluhm B."/>
            <person name="Cannon C."/>
            <person name="Castanera R."/>
            <person name="Culley D."/>
            <person name="Daum C."/>
            <person name="Ezra D."/>
            <person name="Gonzalez J."/>
            <person name="Henrissat B."/>
            <person name="Kuo A."/>
            <person name="Liang C."/>
            <person name="Lipzen A."/>
            <person name="Lutzoni F."/>
            <person name="Magnuson J."/>
            <person name="Mondo S."/>
            <person name="Nolan M."/>
            <person name="Ohm R."/>
            <person name="Pangilinan J."/>
            <person name="Park H.-J."/>
            <person name="Ramirez L."/>
            <person name="Alfaro M."/>
            <person name="Sun H."/>
            <person name="Tritt A."/>
            <person name="Yoshinaga Y."/>
            <person name="Zwiers L.-H."/>
            <person name="Turgeon B."/>
            <person name="Goodwin S."/>
            <person name="Spatafora J."/>
            <person name="Crous P."/>
            <person name="Grigoriev I."/>
        </authorList>
    </citation>
    <scope>NUCLEOTIDE SEQUENCE</scope>
    <source>
        <strain evidence="6">CBS 130266</strain>
    </source>
</reference>
<feature type="region of interest" description="Disordered" evidence="4">
    <location>
        <begin position="295"/>
        <end position="401"/>
    </location>
</feature>
<dbReference type="CDD" id="cd20546">
    <property type="entry name" value="CYCLIN_SpCG1C_ScCTK2-like_rpt2"/>
    <property type="match status" value="1"/>
</dbReference>
<dbReference type="InterPro" id="IPR006671">
    <property type="entry name" value="Cyclin_N"/>
</dbReference>
<keyword evidence="7" id="KW-1185">Reference proteome</keyword>
<evidence type="ECO:0000256" key="3">
    <source>
        <dbReference type="RuleBase" id="RU000383"/>
    </source>
</evidence>
<dbReference type="PANTHER" id="PTHR10026">
    <property type="entry name" value="CYCLIN"/>
    <property type="match status" value="1"/>
</dbReference>
<dbReference type="Proteomes" id="UP000800235">
    <property type="component" value="Unassembled WGS sequence"/>
</dbReference>
<dbReference type="GO" id="GO:0016538">
    <property type="term" value="F:cyclin-dependent protein serine/threonine kinase regulator activity"/>
    <property type="evidence" value="ECO:0007669"/>
    <property type="project" value="InterPro"/>
</dbReference>
<keyword evidence="3" id="KW-0195">Cyclin</keyword>
<feature type="region of interest" description="Disordered" evidence="4">
    <location>
        <begin position="1"/>
        <end position="21"/>
    </location>
</feature>
<evidence type="ECO:0000256" key="1">
    <source>
        <dbReference type="ARBA" id="ARBA00008638"/>
    </source>
</evidence>
<dbReference type="GO" id="GO:0006357">
    <property type="term" value="P:regulation of transcription by RNA polymerase II"/>
    <property type="evidence" value="ECO:0007669"/>
    <property type="project" value="InterPro"/>
</dbReference>
<feature type="compositionally biased region" description="Acidic residues" evidence="4">
    <location>
        <begin position="388"/>
        <end position="401"/>
    </location>
</feature>
<dbReference type="AlphaFoldDB" id="A0A9P4NV06"/>
<evidence type="ECO:0000256" key="4">
    <source>
        <dbReference type="SAM" id="MobiDB-lite"/>
    </source>
</evidence>
<evidence type="ECO:0000256" key="2">
    <source>
        <dbReference type="ARBA" id="ARBA00014912"/>
    </source>
</evidence>
<dbReference type="FunFam" id="1.10.472.10:FF:000072">
    <property type="entry name" value="Cyclin Pch1"/>
    <property type="match status" value="1"/>
</dbReference>
<dbReference type="InterPro" id="IPR013763">
    <property type="entry name" value="Cyclin-like_dom"/>
</dbReference>
<protein>
    <recommendedName>
        <fullName evidence="2">RNA polymerase II holoenzyme cyclin-like subunit</fullName>
    </recommendedName>
</protein>
<dbReference type="InterPro" id="IPR036915">
    <property type="entry name" value="Cyclin-like_sf"/>
</dbReference>
<dbReference type="EMBL" id="MU007024">
    <property type="protein sequence ID" value="KAF2432790.1"/>
    <property type="molecule type" value="Genomic_DNA"/>
</dbReference>
<feature type="compositionally biased region" description="Basic and acidic residues" evidence="4">
    <location>
        <begin position="322"/>
        <end position="338"/>
    </location>
</feature>